<dbReference type="EMBL" id="CP029159">
    <property type="protein sequence ID" value="QKM66722.1"/>
    <property type="molecule type" value="Genomic_DNA"/>
</dbReference>
<sequence>MTAVPAIPVPAPVSFPEFAGPPVWPASAVARPGGDVALAGVPLTGPAERYGTPVHVLDEEEVRAGARAWRRALPDADVVYAAEAFLCRAVVDWMADEGLGLAVRSADELELAASRGFPMDRMVLHGAAKSPRDLRTALRLGVGRIVIDSPCEIARLASQVPGPEPQQVLIRVRPGDGAEGEFGLSAAGGEAEDAAARVLGQPCLELVGLHCDPGSGAASPEPYARAVRRLVALLARIRERCGVALPELVLGGGFAPGRAPGTYARRIQGELLRACAESDLPVPRITVEPGRSLIAPAGVALHRVLATGRTPGGRTLVAVDGGRDDGPGPAPSVRMIGRVSSAPMRTATVVGRLGGPGDVLADGVELPEDVRPGDLLALPGSGARGVPAAGCPAAGRPPVVAVREGRARLLVRRETYEDLRARDIGL</sequence>
<protein>
    <submittedName>
        <fullName evidence="7">Diaminopimelate decarboxylase</fullName>
    </submittedName>
</protein>
<comment type="cofactor">
    <cofactor evidence="1">
        <name>pyridoxal 5'-phosphate</name>
        <dbReference type="ChEBI" id="CHEBI:597326"/>
    </cofactor>
</comment>
<dbReference type="InterPro" id="IPR000183">
    <property type="entry name" value="Orn/DAP/Arg_de-COase"/>
</dbReference>
<reference evidence="7 8" key="1">
    <citation type="journal article" date="2012" name="J. Bacteriol.">
        <title>Draft genome of Streptomyces tsukubaensis NRRL 18488, the producer of the clinically important immunosuppressant tacrolimus (FK506).</title>
        <authorList>
            <person name="Barreiro C."/>
            <person name="Prieto C."/>
            <person name="Sola-Landa A."/>
            <person name="Solera E."/>
            <person name="Martinez-Castro M."/>
            <person name="Perez-Redondo R."/>
            <person name="Garcia-Estrada C."/>
            <person name="Aparicio J.F."/>
            <person name="Fernandez-Martinez L.T."/>
            <person name="Santos-Aberturas J."/>
            <person name="Salehi-Najafabadi Z."/>
            <person name="Rodriguez-Garcia A."/>
            <person name="Tauch A."/>
            <person name="Martin J.F."/>
        </authorList>
    </citation>
    <scope>NUCLEOTIDE SEQUENCE [LARGE SCALE GENOMIC DNA]</scope>
    <source>
        <strain evidence="8">DSM 42081 / NBRC 108919 / NRRL 18488 / 9993</strain>
    </source>
</reference>
<dbReference type="SUPFAM" id="SSF50621">
    <property type="entry name" value="Alanine racemase C-terminal domain-like"/>
    <property type="match status" value="1"/>
</dbReference>
<gene>
    <name evidence="7" type="ORF">STSU_005640</name>
</gene>
<dbReference type="InterPro" id="IPR009006">
    <property type="entry name" value="Ala_racemase/Decarboxylase_C"/>
</dbReference>
<keyword evidence="3" id="KW-0663">Pyridoxal phosphate</keyword>
<accession>I2N8V2</accession>
<dbReference type="InterPro" id="IPR029066">
    <property type="entry name" value="PLP-binding_barrel"/>
</dbReference>
<dbReference type="InterPro" id="IPR002986">
    <property type="entry name" value="DAP_deCOOHase_LysA"/>
</dbReference>
<dbReference type="Proteomes" id="UP000005940">
    <property type="component" value="Chromosome"/>
</dbReference>
<dbReference type="PRINTS" id="PR01179">
    <property type="entry name" value="ODADCRBXLASE"/>
</dbReference>
<evidence type="ECO:0000256" key="3">
    <source>
        <dbReference type="ARBA" id="ARBA00022898"/>
    </source>
</evidence>
<dbReference type="GO" id="GO:0008836">
    <property type="term" value="F:diaminopimelate decarboxylase activity"/>
    <property type="evidence" value="ECO:0007669"/>
    <property type="project" value="InterPro"/>
</dbReference>
<dbReference type="PRINTS" id="PR01181">
    <property type="entry name" value="DAPDCRBXLASE"/>
</dbReference>
<keyword evidence="5" id="KW-0456">Lyase</keyword>
<organism evidence="7 8">
    <name type="scientific">Streptomyces tsukubensis (strain DSM 42081 / NBRC 108919 / NRRL 18488 / 9993)</name>
    <dbReference type="NCBI Taxonomy" id="1114943"/>
    <lineage>
        <taxon>Bacteria</taxon>
        <taxon>Bacillati</taxon>
        <taxon>Actinomycetota</taxon>
        <taxon>Actinomycetes</taxon>
        <taxon>Kitasatosporales</taxon>
        <taxon>Streptomycetaceae</taxon>
        <taxon>Streptomyces</taxon>
    </lineage>
</organism>
<evidence type="ECO:0000313" key="8">
    <source>
        <dbReference type="Proteomes" id="UP000005940"/>
    </source>
</evidence>
<proteinExistence type="predicted"/>
<feature type="domain" description="Orn/DAP/Arg decarboxylase 2 N-terminal" evidence="6">
    <location>
        <begin position="61"/>
        <end position="295"/>
    </location>
</feature>
<keyword evidence="4" id="KW-0457">Lysine biosynthesis</keyword>
<evidence type="ECO:0000256" key="1">
    <source>
        <dbReference type="ARBA" id="ARBA00001933"/>
    </source>
</evidence>
<dbReference type="PANTHER" id="PTHR43727">
    <property type="entry name" value="DIAMINOPIMELATE DECARBOXYLASE"/>
    <property type="match status" value="1"/>
</dbReference>
<evidence type="ECO:0000256" key="2">
    <source>
        <dbReference type="ARBA" id="ARBA00022793"/>
    </source>
</evidence>
<dbReference type="PANTHER" id="PTHR43727:SF2">
    <property type="entry name" value="GROUP IV DECARBOXYLASE"/>
    <property type="match status" value="1"/>
</dbReference>
<evidence type="ECO:0000313" key="7">
    <source>
        <dbReference type="EMBL" id="QKM66722.1"/>
    </source>
</evidence>
<dbReference type="GO" id="GO:0009089">
    <property type="term" value="P:lysine biosynthetic process via diaminopimelate"/>
    <property type="evidence" value="ECO:0007669"/>
    <property type="project" value="InterPro"/>
</dbReference>
<dbReference type="Gene3D" id="2.40.37.10">
    <property type="entry name" value="Lyase, Ornithine Decarboxylase, Chain A, domain 1"/>
    <property type="match status" value="1"/>
</dbReference>
<dbReference type="Gene3D" id="3.20.20.10">
    <property type="entry name" value="Alanine racemase"/>
    <property type="match status" value="1"/>
</dbReference>
<dbReference type="Pfam" id="PF02784">
    <property type="entry name" value="Orn_Arg_deC_N"/>
    <property type="match status" value="1"/>
</dbReference>
<keyword evidence="4" id="KW-0028">Amino-acid biosynthesis</keyword>
<keyword evidence="8" id="KW-1185">Reference proteome</keyword>
<evidence type="ECO:0000256" key="5">
    <source>
        <dbReference type="ARBA" id="ARBA00023239"/>
    </source>
</evidence>
<dbReference type="AlphaFoldDB" id="I2N8V2"/>
<keyword evidence="2" id="KW-0210">Decarboxylase</keyword>
<dbReference type="RefSeq" id="WP_006345686.1">
    <property type="nucleotide sequence ID" value="NZ_CP029159.1"/>
</dbReference>
<name>I2N8V2_STRT9</name>
<evidence type="ECO:0000256" key="4">
    <source>
        <dbReference type="ARBA" id="ARBA00023154"/>
    </source>
</evidence>
<dbReference type="SUPFAM" id="SSF51419">
    <property type="entry name" value="PLP-binding barrel"/>
    <property type="match status" value="1"/>
</dbReference>
<dbReference type="InterPro" id="IPR022644">
    <property type="entry name" value="De-COase2_N"/>
</dbReference>
<evidence type="ECO:0000259" key="6">
    <source>
        <dbReference type="Pfam" id="PF02784"/>
    </source>
</evidence>